<dbReference type="EMBL" id="BMFD01000013">
    <property type="protein sequence ID" value="GGC49333.1"/>
    <property type="molecule type" value="Genomic_DNA"/>
</dbReference>
<dbReference type="InterPro" id="IPR028082">
    <property type="entry name" value="Peripla_BP_I"/>
</dbReference>
<keyword evidence="2" id="KW-1185">Reference proteome</keyword>
<name>A0ABQ1MY61_9BACT</name>
<organism evidence="1 2">
    <name type="scientific">Belliella aquatica</name>
    <dbReference type="NCBI Taxonomy" id="1323734"/>
    <lineage>
        <taxon>Bacteria</taxon>
        <taxon>Pseudomonadati</taxon>
        <taxon>Bacteroidota</taxon>
        <taxon>Cytophagia</taxon>
        <taxon>Cytophagales</taxon>
        <taxon>Cyclobacteriaceae</taxon>
        <taxon>Belliella</taxon>
    </lineage>
</organism>
<comment type="caution">
    <text evidence="1">The sequence shown here is derived from an EMBL/GenBank/DDBJ whole genome shotgun (WGS) entry which is preliminary data.</text>
</comment>
<evidence type="ECO:0000313" key="1">
    <source>
        <dbReference type="EMBL" id="GGC49333.1"/>
    </source>
</evidence>
<dbReference type="Gene3D" id="3.40.50.2300">
    <property type="match status" value="2"/>
</dbReference>
<proteinExistence type="predicted"/>
<dbReference type="Proteomes" id="UP000635885">
    <property type="component" value="Unassembled WGS sequence"/>
</dbReference>
<evidence type="ECO:0000313" key="2">
    <source>
        <dbReference type="Proteomes" id="UP000635885"/>
    </source>
</evidence>
<gene>
    <name evidence="1" type="ORF">GCM10010993_29760</name>
</gene>
<sequence>MKNLGILLPKSNTHPEIGYDFFFGLKAFFAQQPQFDISFSTSNIGFGIDEDLLFSEAERMLLEKNVDALVVFAEHPKVDKIFPLGAQFQRPILVVNLGAKYPVNWKSPDYVMFITMGEMLSAKLAAKDAVSDFEITKGVNATNFYDGGYGIGDGFYLGQDEANGQIVYNFFSKHLVEEYDGKTLLTYLESNKEPMLIFSIFTGKILPLFLKDIEASQTKSILVCSSAMINEIIASDYHIESKLPKIFAYSSIDPNWKTDGFQPINDFFRNEAKRKVSSMSYLGWDAGKVLTQFFIDTSTDWKNIVSLLETSPLKGCRGELIFHAQTGHFIGEQYRIRIYNQEFEVVKIEVNEVEKEWERFIKSRSEPPQVGWLNTYLCS</sequence>
<evidence type="ECO:0008006" key="3">
    <source>
        <dbReference type="Google" id="ProtNLM"/>
    </source>
</evidence>
<reference evidence="2" key="1">
    <citation type="journal article" date="2019" name="Int. J. Syst. Evol. Microbiol.">
        <title>The Global Catalogue of Microorganisms (GCM) 10K type strain sequencing project: providing services to taxonomists for standard genome sequencing and annotation.</title>
        <authorList>
            <consortium name="The Broad Institute Genomics Platform"/>
            <consortium name="The Broad Institute Genome Sequencing Center for Infectious Disease"/>
            <person name="Wu L."/>
            <person name="Ma J."/>
        </authorList>
    </citation>
    <scope>NUCLEOTIDE SEQUENCE [LARGE SCALE GENOMIC DNA]</scope>
    <source>
        <strain evidence="2">CGMCC 1.12479</strain>
    </source>
</reference>
<dbReference type="SUPFAM" id="SSF53822">
    <property type="entry name" value="Periplasmic binding protein-like I"/>
    <property type="match status" value="1"/>
</dbReference>
<accession>A0ABQ1MY61</accession>
<dbReference type="RefSeq" id="WP_188443898.1">
    <property type="nucleotide sequence ID" value="NZ_BMFD01000013.1"/>
</dbReference>
<protein>
    <recommendedName>
        <fullName evidence="3">Leucine-binding protein domain-containing protein</fullName>
    </recommendedName>
</protein>